<comment type="caution">
    <text evidence="1">The sequence shown here is derived from an EMBL/GenBank/DDBJ whole genome shotgun (WGS) entry which is preliminary data.</text>
</comment>
<dbReference type="AlphaFoldDB" id="A0A1F4X6C0"/>
<evidence type="ECO:0000313" key="2">
    <source>
        <dbReference type="Proteomes" id="UP000176815"/>
    </source>
</evidence>
<evidence type="ECO:0000313" key="1">
    <source>
        <dbReference type="EMBL" id="OGC77245.1"/>
    </source>
</evidence>
<accession>A0A1F4X6C0</accession>
<dbReference type="EMBL" id="MEWG01000024">
    <property type="protein sequence ID" value="OGC77245.1"/>
    <property type="molecule type" value="Genomic_DNA"/>
</dbReference>
<dbReference type="Proteomes" id="UP000176815">
    <property type="component" value="Unassembled WGS sequence"/>
</dbReference>
<name>A0A1F4X6C0_UNCKA</name>
<gene>
    <name evidence="1" type="ORF">A2619_04490</name>
</gene>
<proteinExistence type="predicted"/>
<protein>
    <submittedName>
        <fullName evidence="1">Uncharacterized protein</fullName>
    </submittedName>
</protein>
<reference evidence="1 2" key="1">
    <citation type="journal article" date="2016" name="Nat. Commun.">
        <title>Thousands of microbial genomes shed light on interconnected biogeochemical processes in an aquifer system.</title>
        <authorList>
            <person name="Anantharaman K."/>
            <person name="Brown C.T."/>
            <person name="Hug L.A."/>
            <person name="Sharon I."/>
            <person name="Castelle C.J."/>
            <person name="Probst A.J."/>
            <person name="Thomas B.C."/>
            <person name="Singh A."/>
            <person name="Wilkins M.J."/>
            <person name="Karaoz U."/>
            <person name="Brodie E.L."/>
            <person name="Williams K.H."/>
            <person name="Hubbard S.S."/>
            <person name="Banfield J.F."/>
        </authorList>
    </citation>
    <scope>NUCLEOTIDE SEQUENCE [LARGE SCALE GENOMIC DNA]</scope>
</reference>
<sequence length="139" mass="16802">MIEKNYENNYKTTAQDFVRFKKEAEYWIERFGMFDIELCIEHCQTEEDARAFATSDMESKTCCITLQKDWNATPEETEIEKIAFHEVLEILFGDLWYLANSRFTTELEMEAARHRIIRIFENCFWKQDFLKRKKGNKKT</sequence>
<organism evidence="1 2">
    <name type="scientific">candidate division WWE3 bacterium RIFOXYD1_FULL_39_9</name>
    <dbReference type="NCBI Taxonomy" id="1802649"/>
    <lineage>
        <taxon>Bacteria</taxon>
        <taxon>Katanobacteria</taxon>
    </lineage>
</organism>